<feature type="transmembrane region" description="Helical" evidence="17">
    <location>
        <begin position="261"/>
        <end position="283"/>
    </location>
</feature>
<evidence type="ECO:0000256" key="14">
    <source>
        <dbReference type="ARBA" id="ARBA00023170"/>
    </source>
</evidence>
<dbReference type="Gene3D" id="1.10.510.10">
    <property type="entry name" value="Transferase(Phosphotransferase) domain 1"/>
    <property type="match status" value="1"/>
</dbReference>
<feature type="domain" description="Gnk2-homologous" evidence="20">
    <location>
        <begin position="138"/>
        <end position="243"/>
    </location>
</feature>
<keyword evidence="4" id="KW-1003">Cell membrane</keyword>
<evidence type="ECO:0000256" key="12">
    <source>
        <dbReference type="ARBA" id="ARBA00022989"/>
    </source>
</evidence>
<dbReference type="AlphaFoldDB" id="A0ABC8W960"/>
<keyword evidence="8" id="KW-0677">Repeat</keyword>
<keyword evidence="5" id="KW-0808">Transferase</keyword>
<keyword evidence="9 16" id="KW-0547">Nucleotide-binding</keyword>
<evidence type="ECO:0000256" key="1">
    <source>
        <dbReference type="ARBA" id="ARBA00004251"/>
    </source>
</evidence>
<dbReference type="InterPro" id="IPR017441">
    <property type="entry name" value="Protein_kinase_ATP_BS"/>
</dbReference>
<dbReference type="PROSITE" id="PS50011">
    <property type="entry name" value="PROTEIN_KINASE_DOM"/>
    <property type="match status" value="1"/>
</dbReference>
<evidence type="ECO:0000256" key="7">
    <source>
        <dbReference type="ARBA" id="ARBA00022729"/>
    </source>
</evidence>
<dbReference type="InterPro" id="IPR008271">
    <property type="entry name" value="Ser/Thr_kinase_AS"/>
</dbReference>
<evidence type="ECO:0000313" key="22">
    <source>
        <dbReference type="Proteomes" id="UP001497457"/>
    </source>
</evidence>
<dbReference type="InterPro" id="IPR000719">
    <property type="entry name" value="Prot_kinase_dom"/>
</dbReference>
<dbReference type="SUPFAM" id="SSF56112">
    <property type="entry name" value="Protein kinase-like (PK-like)"/>
    <property type="match status" value="1"/>
</dbReference>
<dbReference type="Gene3D" id="3.30.200.20">
    <property type="entry name" value="Phosphorylase Kinase, domain 1"/>
    <property type="match status" value="1"/>
</dbReference>
<dbReference type="SMART" id="SM00220">
    <property type="entry name" value="S_TKc"/>
    <property type="match status" value="1"/>
</dbReference>
<name>A0ABC8W960_9POAL</name>
<evidence type="ECO:0000259" key="19">
    <source>
        <dbReference type="PROSITE" id="PS50011"/>
    </source>
</evidence>
<evidence type="ECO:0000256" key="2">
    <source>
        <dbReference type="ARBA" id="ARBA00008536"/>
    </source>
</evidence>
<evidence type="ECO:0000256" key="10">
    <source>
        <dbReference type="ARBA" id="ARBA00022777"/>
    </source>
</evidence>
<evidence type="ECO:0000256" key="16">
    <source>
        <dbReference type="PROSITE-ProRule" id="PRU10141"/>
    </source>
</evidence>
<dbReference type="InterPro" id="IPR011009">
    <property type="entry name" value="Kinase-like_dom_sf"/>
</dbReference>
<evidence type="ECO:0000256" key="8">
    <source>
        <dbReference type="ARBA" id="ARBA00022737"/>
    </source>
</evidence>
<dbReference type="CDD" id="cd23509">
    <property type="entry name" value="Gnk2-like"/>
    <property type="match status" value="2"/>
</dbReference>
<keyword evidence="15" id="KW-0325">Glycoprotein</keyword>
<feature type="domain" description="Gnk2-homologous" evidence="20">
    <location>
        <begin position="29"/>
        <end position="132"/>
    </location>
</feature>
<keyword evidence="14" id="KW-0675">Receptor</keyword>
<dbReference type="FunFam" id="1.10.510.10:FF:000240">
    <property type="entry name" value="Lectin-domain containing receptor kinase A4.3"/>
    <property type="match status" value="1"/>
</dbReference>
<dbReference type="InterPro" id="IPR002902">
    <property type="entry name" value="GNK2"/>
</dbReference>
<keyword evidence="13 17" id="KW-0472">Membrane</keyword>
<comment type="similarity">
    <text evidence="3">In the C-terminal section; belongs to the protein kinase superfamily. Ser/Thr protein kinase family.</text>
</comment>
<evidence type="ECO:0000256" key="9">
    <source>
        <dbReference type="ARBA" id="ARBA00022741"/>
    </source>
</evidence>
<comment type="similarity">
    <text evidence="2">In the N-terminal section; belongs to the leguminous lectin family.</text>
</comment>
<dbReference type="Proteomes" id="UP001497457">
    <property type="component" value="Chromosome 12b"/>
</dbReference>
<evidence type="ECO:0000256" key="18">
    <source>
        <dbReference type="SAM" id="SignalP"/>
    </source>
</evidence>
<dbReference type="PANTHER" id="PTHR27007">
    <property type="match status" value="1"/>
</dbReference>
<dbReference type="Pfam" id="PF01657">
    <property type="entry name" value="Stress-antifung"/>
    <property type="match status" value="2"/>
</dbReference>
<dbReference type="CDD" id="cd14066">
    <property type="entry name" value="STKc_IRAK"/>
    <property type="match status" value="1"/>
</dbReference>
<evidence type="ECO:0000256" key="11">
    <source>
        <dbReference type="ARBA" id="ARBA00022840"/>
    </source>
</evidence>
<keyword evidence="12 17" id="KW-1133">Transmembrane helix</keyword>
<keyword evidence="10" id="KW-0418">Kinase</keyword>
<keyword evidence="11 16" id="KW-0067">ATP-binding</keyword>
<dbReference type="GO" id="GO:0005524">
    <property type="term" value="F:ATP binding"/>
    <property type="evidence" value="ECO:0007669"/>
    <property type="project" value="UniProtKB-UniRule"/>
</dbReference>
<feature type="binding site" evidence="16">
    <location>
        <position position="370"/>
    </location>
    <ligand>
        <name>ATP</name>
        <dbReference type="ChEBI" id="CHEBI:30616"/>
    </ligand>
</feature>
<evidence type="ECO:0000256" key="15">
    <source>
        <dbReference type="ARBA" id="ARBA00023180"/>
    </source>
</evidence>
<keyword evidence="7 18" id="KW-0732">Signal</keyword>
<comment type="subcellular location">
    <subcellularLocation>
        <location evidence="1">Cell membrane</location>
        <topology evidence="1">Single-pass type I membrane protein</topology>
    </subcellularLocation>
</comment>
<dbReference type="GO" id="GO:0005886">
    <property type="term" value="C:plasma membrane"/>
    <property type="evidence" value="ECO:0007669"/>
    <property type="project" value="UniProtKB-SubCell"/>
</dbReference>
<evidence type="ECO:0000256" key="4">
    <source>
        <dbReference type="ARBA" id="ARBA00022475"/>
    </source>
</evidence>
<evidence type="ECO:0000259" key="20">
    <source>
        <dbReference type="PROSITE" id="PS51473"/>
    </source>
</evidence>
<organism evidence="21 22">
    <name type="scientific">Urochloa decumbens</name>
    <dbReference type="NCBI Taxonomy" id="240449"/>
    <lineage>
        <taxon>Eukaryota</taxon>
        <taxon>Viridiplantae</taxon>
        <taxon>Streptophyta</taxon>
        <taxon>Embryophyta</taxon>
        <taxon>Tracheophyta</taxon>
        <taxon>Spermatophyta</taxon>
        <taxon>Magnoliopsida</taxon>
        <taxon>Liliopsida</taxon>
        <taxon>Poales</taxon>
        <taxon>Poaceae</taxon>
        <taxon>PACMAD clade</taxon>
        <taxon>Panicoideae</taxon>
        <taxon>Panicodae</taxon>
        <taxon>Paniceae</taxon>
        <taxon>Melinidinae</taxon>
        <taxon>Urochloa</taxon>
    </lineage>
</organism>
<dbReference type="GO" id="GO:0016301">
    <property type="term" value="F:kinase activity"/>
    <property type="evidence" value="ECO:0007669"/>
    <property type="project" value="UniProtKB-KW"/>
</dbReference>
<dbReference type="Gene3D" id="3.30.430.20">
    <property type="entry name" value="Gnk2 domain, C-X8-C-X2-C motif"/>
    <property type="match status" value="2"/>
</dbReference>
<accession>A0ABC8W960</accession>
<evidence type="ECO:0000313" key="21">
    <source>
        <dbReference type="EMBL" id="CAL4905225.1"/>
    </source>
</evidence>
<protein>
    <submittedName>
        <fullName evidence="21">Uncharacterized protein</fullName>
    </submittedName>
</protein>
<dbReference type="Pfam" id="PF00069">
    <property type="entry name" value="Pkinase"/>
    <property type="match status" value="1"/>
</dbReference>
<feature type="chain" id="PRO_5044808657" evidence="18">
    <location>
        <begin position="23"/>
        <end position="658"/>
    </location>
</feature>
<reference evidence="21" key="1">
    <citation type="submission" date="2024-10" db="EMBL/GenBank/DDBJ databases">
        <authorList>
            <person name="Ryan C."/>
        </authorList>
    </citation>
    <scope>NUCLEOTIDE SEQUENCE [LARGE SCALE GENOMIC DNA]</scope>
</reference>
<evidence type="ECO:0000256" key="13">
    <source>
        <dbReference type="ARBA" id="ARBA00023136"/>
    </source>
</evidence>
<dbReference type="PROSITE" id="PS00107">
    <property type="entry name" value="PROTEIN_KINASE_ATP"/>
    <property type="match status" value="1"/>
</dbReference>
<feature type="domain" description="Protein kinase" evidence="19">
    <location>
        <begin position="341"/>
        <end position="620"/>
    </location>
</feature>
<dbReference type="PROSITE" id="PS51473">
    <property type="entry name" value="GNK2"/>
    <property type="match status" value="2"/>
</dbReference>
<evidence type="ECO:0000256" key="17">
    <source>
        <dbReference type="SAM" id="Phobius"/>
    </source>
</evidence>
<dbReference type="InterPro" id="IPR050528">
    <property type="entry name" value="L-type_Lectin-RKs"/>
</dbReference>
<feature type="signal peptide" evidence="18">
    <location>
        <begin position="1"/>
        <end position="22"/>
    </location>
</feature>
<sequence length="658" mass="72817">MASRPLLVLLATVSMLFVMASGGWEPFGWSAIFCSRTGDLYANGSQYKKNLNKLLATLPGAARNNSWFYKGSTGAGSNEVFGLIMCFADYNTAQCRYCLDDAAGTVNTACQGSWNATAAYDECMVRYSATPIQATADLGSFYGKYVYGEPVTSQGVDNTLLRLMAKLMAAVTASPLLLAIVSVPYSSSQTMYGLAQCTRDLNATECRRCIDHYADRLGILFPNKTGGAMKGRSCYLRYQVGAFQNTLLPVPPQHHEPSSKGLLAIILSIEAAFMIVLASWILLHRLRRRKRARIHNEGREHQELELEEIIVDDPAMEEEFERGTGPKRFRYRELADATNDFSDSQKLGQGGFGSVYRGFLREMNLHVAIKRVSEGSNQGWNEYASEVKVISRLRHLNLVQLIGWCHERGDELLLVYELMPKGSLDMHLHQNTSNGATPFPWPVRHEIVLGIGSALLYLHQDWDQCVLHRDIKPSNVMLDASFTAKLGDFGLARFVDHGRRSHTTVPAGTAGYMAPECMITGRASTESDVYSFGVVLLEIACSRRPVVTLPGGGTVRLVQRVRDLFLAGRVLEAADARLGREYAEEMERVMVVGLCCAHPDRRLRPSIRLAVNALRGEAPLQSLSARMPVATNVPMPMPPGDEDDNGSIRTDTMYLSYT</sequence>
<dbReference type="GO" id="GO:0002229">
    <property type="term" value="P:defense response to oomycetes"/>
    <property type="evidence" value="ECO:0007669"/>
    <property type="project" value="UniProtKB-ARBA"/>
</dbReference>
<dbReference type="InterPro" id="IPR038408">
    <property type="entry name" value="GNK2_sf"/>
</dbReference>
<dbReference type="EMBL" id="OZ075122">
    <property type="protein sequence ID" value="CAL4905225.1"/>
    <property type="molecule type" value="Genomic_DNA"/>
</dbReference>
<dbReference type="PROSITE" id="PS00108">
    <property type="entry name" value="PROTEIN_KINASE_ST"/>
    <property type="match status" value="1"/>
</dbReference>
<dbReference type="FunFam" id="3.30.200.20:FF:000168">
    <property type="entry name" value="L-type lectin-domain containing receptor kinase IX.1"/>
    <property type="match status" value="1"/>
</dbReference>
<evidence type="ECO:0000256" key="6">
    <source>
        <dbReference type="ARBA" id="ARBA00022692"/>
    </source>
</evidence>
<keyword evidence="22" id="KW-1185">Reference proteome</keyword>
<gene>
    <name evidence="21" type="ORF">URODEC1_LOCUS11553</name>
</gene>
<evidence type="ECO:0000256" key="5">
    <source>
        <dbReference type="ARBA" id="ARBA00022679"/>
    </source>
</evidence>
<keyword evidence="6 17" id="KW-0812">Transmembrane</keyword>
<proteinExistence type="inferred from homology"/>
<evidence type="ECO:0000256" key="3">
    <source>
        <dbReference type="ARBA" id="ARBA00010217"/>
    </source>
</evidence>